<dbReference type="RefSeq" id="WP_003632353.1">
    <property type="nucleotide sequence ID" value="NC_013861.1"/>
</dbReference>
<dbReference type="KEGG" id="llo:LLO_0992"/>
<organism evidence="2 3">
    <name type="scientific">Legionella longbeachae serogroup 1 (strain NSW150)</name>
    <dbReference type="NCBI Taxonomy" id="661367"/>
    <lineage>
        <taxon>Bacteria</taxon>
        <taxon>Pseudomonadati</taxon>
        <taxon>Pseudomonadota</taxon>
        <taxon>Gammaproteobacteria</taxon>
        <taxon>Legionellales</taxon>
        <taxon>Legionellaceae</taxon>
        <taxon>Legionella</taxon>
    </lineage>
</organism>
<name>D3HR17_LEGLN</name>
<sequence length="143" mass="16002">MDTNIELNAMNPSESRSNEEIGTTDEVVNATSEDVYKYQKISLLIPKLITTIEQIEMLDQNTEMNIELKKSRKRLASIVIDNTSPNAEDIKEFTDSLSSALYGLSTGMSLIDMRGMIPEKKNRAVDLFADISLIQEDIVKLAS</sequence>
<evidence type="ECO:0000256" key="1">
    <source>
        <dbReference type="SAM" id="MobiDB-lite"/>
    </source>
</evidence>
<feature type="compositionally biased region" description="Polar residues" evidence="1">
    <location>
        <begin position="1"/>
        <end position="15"/>
    </location>
</feature>
<gene>
    <name evidence="2" type="ordered locus">LLO_0992</name>
</gene>
<evidence type="ECO:0000313" key="3">
    <source>
        <dbReference type="Proteomes" id="UP000001060"/>
    </source>
</evidence>
<dbReference type="OrthoDB" id="5653817at2"/>
<dbReference type="eggNOG" id="ENOG5031EYM">
    <property type="taxonomic scope" value="Bacteria"/>
</dbReference>
<accession>D3HR17</accession>
<dbReference type="Proteomes" id="UP000001060">
    <property type="component" value="Chromosome"/>
</dbReference>
<dbReference type="HOGENOM" id="CLU_1803750_0_0_6"/>
<keyword evidence="3" id="KW-1185">Reference proteome</keyword>
<dbReference type="GeneID" id="40925224"/>
<reference evidence="2 3" key="1">
    <citation type="journal article" date="2010" name="PLoS Genet.">
        <title>Analysis of the Legionella longbeachae genome and transcriptome uncovers unique strategies to cause Legionnaires' disease.</title>
        <authorList>
            <person name="Cazalet C."/>
            <person name="Gomez-Valero L."/>
            <person name="Rusniok C."/>
            <person name="Lomma M."/>
            <person name="Dervins-Ravault D."/>
            <person name="Newton H."/>
            <person name="Sansom F."/>
            <person name="Jarraud S."/>
            <person name="Zidane N."/>
            <person name="Ma L."/>
            <person name="Bouchier C."/>
            <person name="Etienne J."/>
            <person name="Hartland E."/>
            <person name="Buchrieser C."/>
        </authorList>
    </citation>
    <scope>NUCLEOTIDE SEQUENCE [LARGE SCALE GENOMIC DNA]</scope>
    <source>
        <strain evidence="2 3">NSW150</strain>
    </source>
</reference>
<protein>
    <submittedName>
        <fullName evidence="2">Uncharacterized protein</fullName>
    </submittedName>
</protein>
<feature type="region of interest" description="Disordered" evidence="1">
    <location>
        <begin position="1"/>
        <end position="21"/>
    </location>
</feature>
<proteinExistence type="predicted"/>
<dbReference type="AlphaFoldDB" id="D3HR17"/>
<evidence type="ECO:0000313" key="2">
    <source>
        <dbReference type="EMBL" id="CBJ11344.1"/>
    </source>
</evidence>
<dbReference type="EMBL" id="FN650140">
    <property type="protein sequence ID" value="CBJ11344.1"/>
    <property type="molecule type" value="Genomic_DNA"/>
</dbReference>